<proteinExistence type="predicted"/>
<organism evidence="6 7">
    <name type="scientific">Deinococcus multiflagellatus</name>
    <dbReference type="NCBI Taxonomy" id="1656887"/>
    <lineage>
        <taxon>Bacteria</taxon>
        <taxon>Thermotogati</taxon>
        <taxon>Deinococcota</taxon>
        <taxon>Deinococci</taxon>
        <taxon>Deinococcales</taxon>
        <taxon>Deinococcaceae</taxon>
        <taxon>Deinococcus</taxon>
    </lineage>
</organism>
<dbReference type="GO" id="GO:0004527">
    <property type="term" value="F:exonuclease activity"/>
    <property type="evidence" value="ECO:0007669"/>
    <property type="project" value="UniProtKB-KW"/>
</dbReference>
<name>A0ABW1ZND6_9DEIO</name>
<keyword evidence="1" id="KW-0547">Nucleotide-binding</keyword>
<keyword evidence="3" id="KW-0347">Helicase</keyword>
<reference evidence="7" key="1">
    <citation type="journal article" date="2019" name="Int. J. Syst. Evol. Microbiol.">
        <title>The Global Catalogue of Microorganisms (GCM) 10K type strain sequencing project: providing services to taxonomists for standard genome sequencing and annotation.</title>
        <authorList>
            <consortium name="The Broad Institute Genomics Platform"/>
            <consortium name="The Broad Institute Genome Sequencing Center for Infectious Disease"/>
            <person name="Wu L."/>
            <person name="Ma J."/>
        </authorList>
    </citation>
    <scope>NUCLEOTIDE SEQUENCE [LARGE SCALE GENOMIC DNA]</scope>
    <source>
        <strain evidence="7">CCUG 63830</strain>
    </source>
</reference>
<keyword evidence="2" id="KW-0378">Hydrolase</keyword>
<evidence type="ECO:0000313" key="7">
    <source>
        <dbReference type="Proteomes" id="UP001596317"/>
    </source>
</evidence>
<accession>A0ABW1ZND6</accession>
<keyword evidence="4" id="KW-0067">ATP-binding</keyword>
<evidence type="ECO:0000259" key="5">
    <source>
        <dbReference type="Pfam" id="PF13361"/>
    </source>
</evidence>
<comment type="caution">
    <text evidence="6">The sequence shown here is derived from an EMBL/GenBank/DDBJ whole genome shotgun (WGS) entry which is preliminary data.</text>
</comment>
<dbReference type="RefSeq" id="WP_380059079.1">
    <property type="nucleotide sequence ID" value="NZ_JBHSWB010000002.1"/>
</dbReference>
<keyword evidence="7" id="KW-1185">Reference proteome</keyword>
<dbReference type="EMBL" id="JBHSWB010000002">
    <property type="protein sequence ID" value="MFC6662445.1"/>
    <property type="molecule type" value="Genomic_DNA"/>
</dbReference>
<dbReference type="SUPFAM" id="SSF52540">
    <property type="entry name" value="P-loop containing nucleoside triphosphate hydrolases"/>
    <property type="match status" value="1"/>
</dbReference>
<protein>
    <submittedName>
        <fullName evidence="6">3'-5' exonuclease</fullName>
    </submittedName>
</protein>
<keyword evidence="6" id="KW-0540">Nuclease</keyword>
<dbReference type="InterPro" id="IPR014017">
    <property type="entry name" value="DNA_helicase_UvrD-like_C"/>
</dbReference>
<evidence type="ECO:0000256" key="2">
    <source>
        <dbReference type="ARBA" id="ARBA00022801"/>
    </source>
</evidence>
<dbReference type="InterPro" id="IPR027417">
    <property type="entry name" value="P-loop_NTPase"/>
</dbReference>
<evidence type="ECO:0000256" key="4">
    <source>
        <dbReference type="ARBA" id="ARBA00022840"/>
    </source>
</evidence>
<evidence type="ECO:0000313" key="6">
    <source>
        <dbReference type="EMBL" id="MFC6662445.1"/>
    </source>
</evidence>
<gene>
    <name evidence="6" type="ORF">ACFP90_20540</name>
</gene>
<dbReference type="Proteomes" id="UP001596317">
    <property type="component" value="Unassembled WGS sequence"/>
</dbReference>
<keyword evidence="6" id="KW-0269">Exonuclease</keyword>
<feature type="domain" description="UvrD-like helicase C-terminal" evidence="5">
    <location>
        <begin position="35"/>
        <end position="93"/>
    </location>
</feature>
<sequence length="288" mass="31392">MSDLCRCLAVLAEQVSSEGRGSVEAIAALLKRLYSQGGDITLSTVHKAKGLEWSRVTVLFPELMPLATGDAVEERCIQFVAYTRAQHTLRFAYGRQAWNEGLRIVGQTLLAGAPEPEMPAAPALRLATRPSAARPLTIDDERAMPLFAGSAAMDTPPLIDRLMLLAEDPRPALRAWASVSLTLLRRTPSRQVYADAPLLQRLEKAASTARLAIPAFGAAKPDSLRMLVFEGGLARWKYVQLKRRGPRVISVVFGGVVHRFDAKTGEALGLPFDPSNPYLDPKALEPQT</sequence>
<evidence type="ECO:0000256" key="1">
    <source>
        <dbReference type="ARBA" id="ARBA00022741"/>
    </source>
</evidence>
<evidence type="ECO:0000256" key="3">
    <source>
        <dbReference type="ARBA" id="ARBA00022806"/>
    </source>
</evidence>
<dbReference type="Gene3D" id="3.40.50.300">
    <property type="entry name" value="P-loop containing nucleotide triphosphate hydrolases"/>
    <property type="match status" value="1"/>
</dbReference>
<dbReference type="Pfam" id="PF13361">
    <property type="entry name" value="UvrD_C"/>
    <property type="match status" value="1"/>
</dbReference>